<evidence type="ECO:0000313" key="3">
    <source>
        <dbReference type="Proteomes" id="UP001183246"/>
    </source>
</evidence>
<proteinExistence type="predicted"/>
<organism evidence="2 3">
    <name type="scientific">Streptomyces litchfieldiae</name>
    <dbReference type="NCBI Taxonomy" id="3075543"/>
    <lineage>
        <taxon>Bacteria</taxon>
        <taxon>Bacillati</taxon>
        <taxon>Actinomycetota</taxon>
        <taxon>Actinomycetes</taxon>
        <taxon>Kitasatosporales</taxon>
        <taxon>Streptomycetaceae</taxon>
        <taxon>Streptomyces</taxon>
    </lineage>
</organism>
<dbReference type="RefSeq" id="WP_311706981.1">
    <property type="nucleotide sequence ID" value="NZ_JAVREL010000016.1"/>
</dbReference>
<comment type="caution">
    <text evidence="2">The sequence shown here is derived from an EMBL/GenBank/DDBJ whole genome shotgun (WGS) entry which is preliminary data.</text>
</comment>
<dbReference type="EMBL" id="JAVREL010000016">
    <property type="protein sequence ID" value="MDT0345850.1"/>
    <property type="molecule type" value="Genomic_DNA"/>
</dbReference>
<dbReference type="Pfam" id="PF13186">
    <property type="entry name" value="SPASM"/>
    <property type="match status" value="1"/>
</dbReference>
<sequence length="146" mass="15267">MDLEALGVTRIGADHVRPFGRGAQDQAPDPAGLCGRCGDGRAAIGPNGEVSPCVLSGWMTVGNVHDDPLATILGGTAMTSASATIRTSARAERKCRPDKEKCYPDQTPCYPAQGPCAPDQAPPTPCSPMNQCNPGYETDKCFPDGY</sequence>
<evidence type="ECO:0000259" key="1">
    <source>
        <dbReference type="Pfam" id="PF13186"/>
    </source>
</evidence>
<dbReference type="Proteomes" id="UP001183246">
    <property type="component" value="Unassembled WGS sequence"/>
</dbReference>
<gene>
    <name evidence="2" type="ORF">RM590_25135</name>
</gene>
<reference evidence="3" key="1">
    <citation type="submission" date="2023-07" db="EMBL/GenBank/DDBJ databases">
        <title>30 novel species of actinomycetes from the DSMZ collection.</title>
        <authorList>
            <person name="Nouioui I."/>
        </authorList>
    </citation>
    <scope>NUCLEOTIDE SEQUENCE [LARGE SCALE GENOMIC DNA]</scope>
    <source>
        <strain evidence="3">DSM 44938</strain>
    </source>
</reference>
<name>A0ABU2MWG9_9ACTN</name>
<evidence type="ECO:0000313" key="2">
    <source>
        <dbReference type="EMBL" id="MDT0345850.1"/>
    </source>
</evidence>
<feature type="domain" description="4Fe4S-binding SPASM" evidence="1">
    <location>
        <begin position="34"/>
        <end position="96"/>
    </location>
</feature>
<keyword evidence="3" id="KW-1185">Reference proteome</keyword>
<dbReference type="InterPro" id="IPR023885">
    <property type="entry name" value="4Fe4S-binding_SPASM_dom"/>
</dbReference>
<accession>A0ABU2MWG9</accession>
<protein>
    <submittedName>
        <fullName evidence="2">SPASM domain-containing protein</fullName>
    </submittedName>
</protein>